<feature type="region of interest" description="Disordered" evidence="9">
    <location>
        <begin position="278"/>
        <end position="299"/>
    </location>
</feature>
<feature type="region of interest" description="Disordered" evidence="9">
    <location>
        <begin position="133"/>
        <end position="156"/>
    </location>
</feature>
<reference evidence="13" key="1">
    <citation type="journal article" date="2020" name="Stud. Mycol.">
        <title>101 Dothideomycetes genomes: a test case for predicting lifestyles and emergence of pathogens.</title>
        <authorList>
            <person name="Haridas S."/>
            <person name="Albert R."/>
            <person name="Binder M."/>
            <person name="Bloem J."/>
            <person name="Labutti K."/>
            <person name="Salamov A."/>
            <person name="Andreopoulos B."/>
            <person name="Baker S."/>
            <person name="Barry K."/>
            <person name="Bills G."/>
            <person name="Bluhm B."/>
            <person name="Cannon C."/>
            <person name="Castanera R."/>
            <person name="Culley D."/>
            <person name="Daum C."/>
            <person name="Ezra D."/>
            <person name="Gonzalez J."/>
            <person name="Henrissat B."/>
            <person name="Kuo A."/>
            <person name="Liang C."/>
            <person name="Lipzen A."/>
            <person name="Lutzoni F."/>
            <person name="Magnuson J."/>
            <person name="Mondo S."/>
            <person name="Nolan M."/>
            <person name="Ohm R."/>
            <person name="Pangilinan J."/>
            <person name="Park H.-J."/>
            <person name="Ramirez L."/>
            <person name="Alfaro M."/>
            <person name="Sun H."/>
            <person name="Tritt A."/>
            <person name="Yoshinaga Y."/>
            <person name="Zwiers L.-H."/>
            <person name="Turgeon B."/>
            <person name="Goodwin S."/>
            <person name="Spatafora J."/>
            <person name="Crous P."/>
            <person name="Grigoriev I."/>
        </authorList>
    </citation>
    <scope>NUCLEOTIDE SEQUENCE</scope>
    <source>
        <strain evidence="13">CBS 119925</strain>
    </source>
</reference>
<evidence type="ECO:0000256" key="6">
    <source>
        <dbReference type="ARBA" id="ARBA00023242"/>
    </source>
</evidence>
<keyword evidence="4 8" id="KW-0240">DNA-directed RNA polymerase</keyword>
<dbReference type="Gene3D" id="1.10.10.10">
    <property type="entry name" value="Winged helix-like DNA-binding domain superfamily/Winged helix DNA-binding domain"/>
    <property type="match status" value="2"/>
</dbReference>
<feature type="domain" description="DNA-directed RNA polymerase III subunit RPC3 winged-helix" evidence="12">
    <location>
        <begin position="510"/>
        <end position="571"/>
    </location>
</feature>
<evidence type="ECO:0000256" key="9">
    <source>
        <dbReference type="SAM" id="MobiDB-lite"/>
    </source>
</evidence>
<dbReference type="InterPro" id="IPR055207">
    <property type="entry name" value="POLR3C_WHD"/>
</dbReference>
<evidence type="ECO:0000313" key="13">
    <source>
        <dbReference type="EMBL" id="KAF2746722.1"/>
    </source>
</evidence>
<dbReference type="Pfam" id="PF08221">
    <property type="entry name" value="HTH_9"/>
    <property type="match status" value="1"/>
</dbReference>
<evidence type="ECO:0000256" key="1">
    <source>
        <dbReference type="ARBA" id="ARBA00004123"/>
    </source>
</evidence>
<accession>A0A6A6V7S8</accession>
<evidence type="ECO:0000259" key="12">
    <source>
        <dbReference type="Pfam" id="PF22536"/>
    </source>
</evidence>
<dbReference type="OrthoDB" id="272392at2759"/>
<evidence type="ECO:0000256" key="5">
    <source>
        <dbReference type="ARBA" id="ARBA00023163"/>
    </source>
</evidence>
<dbReference type="AlphaFoldDB" id="A0A6A6V7S8"/>
<evidence type="ECO:0000259" key="10">
    <source>
        <dbReference type="Pfam" id="PF05645"/>
    </source>
</evidence>
<dbReference type="GO" id="GO:0003697">
    <property type="term" value="F:single-stranded DNA binding"/>
    <property type="evidence" value="ECO:0007669"/>
    <property type="project" value="UniProtKB-UniRule"/>
</dbReference>
<protein>
    <recommendedName>
        <fullName evidence="8">DNA-directed RNA polymerase III subunit RPC3</fullName>
        <shortName evidence="8">RNA polymerase III subunit C3</shortName>
    </recommendedName>
</protein>
<dbReference type="InterPro" id="IPR039748">
    <property type="entry name" value="RPC3"/>
</dbReference>
<comment type="similarity">
    <text evidence="2 8">Belongs to the RNA polymerase beta chain family.</text>
</comment>
<proteinExistence type="inferred from homology"/>
<dbReference type="InterPro" id="IPR008806">
    <property type="entry name" value="RNA_pol_III_Rpc82_C"/>
</dbReference>
<evidence type="ECO:0000259" key="11">
    <source>
        <dbReference type="Pfam" id="PF08221"/>
    </source>
</evidence>
<organism evidence="13 14">
    <name type="scientific">Sporormia fimetaria CBS 119925</name>
    <dbReference type="NCBI Taxonomy" id="1340428"/>
    <lineage>
        <taxon>Eukaryota</taxon>
        <taxon>Fungi</taxon>
        <taxon>Dikarya</taxon>
        <taxon>Ascomycota</taxon>
        <taxon>Pezizomycotina</taxon>
        <taxon>Dothideomycetes</taxon>
        <taxon>Pleosporomycetidae</taxon>
        <taxon>Pleosporales</taxon>
        <taxon>Sporormiaceae</taxon>
        <taxon>Sporormia</taxon>
    </lineage>
</organism>
<comment type="subunit">
    <text evidence="3 8">Component of the RNA polymerase III (Pol III) complex consisting of 17 subunits.</text>
</comment>
<name>A0A6A6V7S8_9PLEO</name>
<sequence>MSYAQRETPILAELCELLVEDVYGELAARVFSVLARHGRQTLSALNKASYLNSRQIKHGLVVLIQQHLVFHSAAVEPEPASYEIDWQQSYALIRYGRCLKQVEERYGAQAANVMSNLITLGHTRVKDLREAYFPTRPRDGDESDDEGINSSKKSAANGSLFVNGHAETNGVAPAKVNGVKRSHPDEEEEEAHPEEEKVIGSVAELDSVIYNLMLQGWIMKVEWNQYLGPTDLHAMAGSEAMGAQPPEGTKAKQLLELGILSRKREIRNEWTTVPKPRTRKRTAADGDISRSNKRQRIGGSDWAPRGDEVIVLDDNLAIRVNPEKVTVALRTDTLVRIVRQLIGSVPAKVYETMLRQIETHTSRCYDEWADPTPVDPSVESNQEIESGELVSAREVAKNIDPNIDLFEGLDPHAIILLTSSYSSSTSSEVDAKGVIDPPINPFTLDLEAKTRIVDRHIQRLADHPFHFATWHSRAGYSQWHIRWQDLIPSLIQHEIETTVSAGNASYQKFGVKLLRALKKKGKLDERSMGIVLMMPANEIRSVVNGLTVRGFVQTQEIPRVERREAKHSLHLIWFDTQRAREKLLQETYKGMVRALQRLQFEREKVKVLLEKAERSDVVGQEERWLGKGELEALRLWKGVERKLLLQVMRMDEVVGVLRDFCGPLVTP</sequence>
<evidence type="ECO:0000256" key="2">
    <source>
        <dbReference type="ARBA" id="ARBA00006835"/>
    </source>
</evidence>
<evidence type="ECO:0000256" key="4">
    <source>
        <dbReference type="ARBA" id="ARBA00022478"/>
    </source>
</evidence>
<dbReference type="InterPro" id="IPR013197">
    <property type="entry name" value="RNA_pol_III_RPC82-rel_HTH"/>
</dbReference>
<keyword evidence="14" id="KW-1185">Reference proteome</keyword>
<dbReference type="Pfam" id="PF05645">
    <property type="entry name" value="RNA_pol_Rpc82"/>
    <property type="match status" value="1"/>
</dbReference>
<gene>
    <name evidence="13" type="ORF">M011DRAFT_424899</name>
</gene>
<comment type="subcellular location">
    <subcellularLocation>
        <location evidence="1 8">Nucleus</location>
    </subcellularLocation>
</comment>
<dbReference type="InterPro" id="IPR036388">
    <property type="entry name" value="WH-like_DNA-bd_sf"/>
</dbReference>
<dbReference type="PANTHER" id="PTHR12949:SF0">
    <property type="entry name" value="DNA-DIRECTED RNA POLYMERASE III SUBUNIT RPC3"/>
    <property type="match status" value="1"/>
</dbReference>
<evidence type="ECO:0000256" key="3">
    <source>
        <dbReference type="ARBA" id="ARBA00011206"/>
    </source>
</evidence>
<feature type="domain" description="RNA polymerase III Rpc82 C -terminal" evidence="10">
    <location>
        <begin position="210"/>
        <end position="490"/>
    </location>
</feature>
<dbReference type="PANTHER" id="PTHR12949">
    <property type="entry name" value="RNA POLYMERASE III DNA DIRECTED -RELATED"/>
    <property type="match status" value="1"/>
</dbReference>
<evidence type="ECO:0000256" key="7">
    <source>
        <dbReference type="ARBA" id="ARBA00025127"/>
    </source>
</evidence>
<dbReference type="GO" id="GO:0006351">
    <property type="term" value="P:DNA-templated transcription"/>
    <property type="evidence" value="ECO:0007669"/>
    <property type="project" value="InterPro"/>
</dbReference>
<feature type="domain" description="RNA polymerase III subunit RPC82-related helix-turn-helix" evidence="11">
    <location>
        <begin position="13"/>
        <end position="71"/>
    </location>
</feature>
<dbReference type="Pfam" id="PF22536">
    <property type="entry name" value="WHD_POLR3C"/>
    <property type="match status" value="1"/>
</dbReference>
<keyword evidence="5 8" id="KW-0804">Transcription</keyword>
<dbReference type="EMBL" id="MU006576">
    <property type="protein sequence ID" value="KAF2746722.1"/>
    <property type="molecule type" value="Genomic_DNA"/>
</dbReference>
<evidence type="ECO:0000256" key="8">
    <source>
        <dbReference type="RuleBase" id="RU367076"/>
    </source>
</evidence>
<dbReference type="GO" id="GO:0005666">
    <property type="term" value="C:RNA polymerase III complex"/>
    <property type="evidence" value="ECO:0007669"/>
    <property type="project" value="UniProtKB-UniRule"/>
</dbReference>
<evidence type="ECO:0000313" key="14">
    <source>
        <dbReference type="Proteomes" id="UP000799440"/>
    </source>
</evidence>
<keyword evidence="6 8" id="KW-0539">Nucleus</keyword>
<comment type="function">
    <text evidence="7 8">DNA-dependent RNA polymerase catalyzes the transcription of DNA into RNA using the four ribonucleoside triphosphates as substrates. Specific core component of RNA polymerase III which synthesizes small RNAs, such as 5S rRNA and tRNAs.</text>
</comment>
<dbReference type="Proteomes" id="UP000799440">
    <property type="component" value="Unassembled WGS sequence"/>
</dbReference>
<feature type="region of interest" description="Disordered" evidence="9">
    <location>
        <begin position="171"/>
        <end position="198"/>
    </location>
</feature>